<feature type="transmembrane region" description="Helical" evidence="9">
    <location>
        <begin position="126"/>
        <end position="151"/>
    </location>
</feature>
<comment type="pathway">
    <text evidence="9">Protein modification; lipoprotein biosynthesis (signal peptide cleavage).</text>
</comment>
<sequence>MKKMDVALFAIIASFTVGLSQVGSYLVNANLAQHQSVQVFSFLHFTHVRNMGGIFGIMQGKGWVFATLSFLVLAVLVTYICMARNIRRYEYICYGLIVGGGASNILDRFIYGSVVDFIDVRGISFWHYIFNTADVMIHLGIWPLVLISLLWHQKEENGGKEGERPAAG</sequence>
<dbReference type="PRINTS" id="PR00781">
    <property type="entry name" value="LIPOSIGPTASE"/>
</dbReference>
<dbReference type="RefSeq" id="WP_237382105.1">
    <property type="nucleotide sequence ID" value="NZ_CP071793.1"/>
</dbReference>
<dbReference type="PANTHER" id="PTHR33695:SF1">
    <property type="entry name" value="LIPOPROTEIN SIGNAL PEPTIDASE"/>
    <property type="match status" value="1"/>
</dbReference>
<dbReference type="AlphaFoldDB" id="A0A8A4TZR7"/>
<name>A0A8A4TZR7_SULCO</name>
<dbReference type="NCBIfam" id="TIGR00077">
    <property type="entry name" value="lspA"/>
    <property type="match status" value="1"/>
</dbReference>
<evidence type="ECO:0000256" key="2">
    <source>
        <dbReference type="ARBA" id="ARBA00022475"/>
    </source>
</evidence>
<dbReference type="Proteomes" id="UP000663929">
    <property type="component" value="Chromosome"/>
</dbReference>
<evidence type="ECO:0000256" key="4">
    <source>
        <dbReference type="ARBA" id="ARBA00022692"/>
    </source>
</evidence>
<dbReference type="GO" id="GO:0005886">
    <property type="term" value="C:plasma membrane"/>
    <property type="evidence" value="ECO:0007669"/>
    <property type="project" value="UniProtKB-SubCell"/>
</dbReference>
<accession>A0A8A4TZR7</accession>
<protein>
    <recommendedName>
        <fullName evidence="9">Lipoprotein signal peptidase</fullName>
        <ecNumber evidence="9">3.4.23.36</ecNumber>
    </recommendedName>
    <alternativeName>
        <fullName evidence="9">Prolipoprotein signal peptidase</fullName>
    </alternativeName>
    <alternativeName>
        <fullName evidence="9">Signal peptidase II</fullName>
        <shortName evidence="9">SPase II</shortName>
    </alternativeName>
</protein>
<evidence type="ECO:0000313" key="12">
    <source>
        <dbReference type="Proteomes" id="UP000663929"/>
    </source>
</evidence>
<dbReference type="EMBL" id="CP071793">
    <property type="protein sequence ID" value="QTD51995.1"/>
    <property type="molecule type" value="Genomic_DNA"/>
</dbReference>
<evidence type="ECO:0000256" key="10">
    <source>
        <dbReference type="RuleBase" id="RU004181"/>
    </source>
</evidence>
<evidence type="ECO:0000256" key="1">
    <source>
        <dbReference type="ARBA" id="ARBA00006139"/>
    </source>
</evidence>
<organism evidence="11 12">
    <name type="scientific">Sulfidibacter corallicola</name>
    <dbReference type="NCBI Taxonomy" id="2818388"/>
    <lineage>
        <taxon>Bacteria</taxon>
        <taxon>Pseudomonadati</taxon>
        <taxon>Acidobacteriota</taxon>
        <taxon>Holophagae</taxon>
        <taxon>Acanthopleuribacterales</taxon>
        <taxon>Acanthopleuribacteraceae</taxon>
        <taxon>Sulfidibacter</taxon>
    </lineage>
</organism>
<feature type="active site" evidence="9">
    <location>
        <position position="116"/>
    </location>
</feature>
<comment type="similarity">
    <text evidence="1 9 10">Belongs to the peptidase A8 family.</text>
</comment>
<dbReference type="HAMAP" id="MF_00161">
    <property type="entry name" value="LspA"/>
    <property type="match status" value="1"/>
</dbReference>
<evidence type="ECO:0000256" key="5">
    <source>
        <dbReference type="ARBA" id="ARBA00022750"/>
    </source>
</evidence>
<comment type="caution">
    <text evidence="9">Lacks conserved residue(s) required for the propagation of feature annotation.</text>
</comment>
<dbReference type="Pfam" id="PF01252">
    <property type="entry name" value="Peptidase_A8"/>
    <property type="match status" value="1"/>
</dbReference>
<feature type="transmembrane region" description="Helical" evidence="9">
    <location>
        <begin position="63"/>
        <end position="82"/>
    </location>
</feature>
<feature type="transmembrane region" description="Helical" evidence="9">
    <location>
        <begin position="89"/>
        <end position="106"/>
    </location>
</feature>
<feature type="active site" evidence="9">
    <location>
        <position position="134"/>
    </location>
</feature>
<keyword evidence="12" id="KW-1185">Reference proteome</keyword>
<comment type="catalytic activity">
    <reaction evidence="9">
        <text>Release of signal peptides from bacterial membrane prolipoproteins. Hydrolyzes -Xaa-Yaa-Zaa-|-(S,diacylglyceryl)Cys-, in which Xaa is hydrophobic (preferably Leu), and Yaa (Ala or Ser) and Zaa (Gly or Ala) have small, neutral side chains.</text>
        <dbReference type="EC" id="3.4.23.36"/>
    </reaction>
</comment>
<dbReference type="KEGG" id="scor:J3U87_05935"/>
<reference evidence="11" key="1">
    <citation type="submission" date="2021-03" db="EMBL/GenBank/DDBJ databases">
        <title>Acanthopleuribacteraceae sp. M133.</title>
        <authorList>
            <person name="Wang G."/>
        </authorList>
    </citation>
    <scope>NUCLEOTIDE SEQUENCE</scope>
    <source>
        <strain evidence="11">M133</strain>
    </source>
</reference>
<comment type="subcellular location">
    <subcellularLocation>
        <location evidence="9">Cell membrane</location>
        <topology evidence="9">Multi-pass membrane protein</topology>
    </subcellularLocation>
</comment>
<evidence type="ECO:0000256" key="8">
    <source>
        <dbReference type="ARBA" id="ARBA00023136"/>
    </source>
</evidence>
<keyword evidence="4 9" id="KW-0812">Transmembrane</keyword>
<evidence type="ECO:0000256" key="6">
    <source>
        <dbReference type="ARBA" id="ARBA00022801"/>
    </source>
</evidence>
<keyword evidence="5 9" id="KW-0064">Aspartyl protease</keyword>
<dbReference type="GO" id="GO:0004190">
    <property type="term" value="F:aspartic-type endopeptidase activity"/>
    <property type="evidence" value="ECO:0007669"/>
    <property type="project" value="UniProtKB-UniRule"/>
</dbReference>
<dbReference type="InterPro" id="IPR001872">
    <property type="entry name" value="Peptidase_A8"/>
</dbReference>
<comment type="function">
    <text evidence="9">This protein specifically catalyzes the removal of signal peptides from prolipoproteins.</text>
</comment>
<evidence type="ECO:0000256" key="7">
    <source>
        <dbReference type="ARBA" id="ARBA00022989"/>
    </source>
</evidence>
<dbReference type="EC" id="3.4.23.36" evidence="9"/>
<keyword evidence="3 9" id="KW-0645">Protease</keyword>
<keyword evidence="6 9" id="KW-0378">Hydrolase</keyword>
<dbReference type="GO" id="GO:0006508">
    <property type="term" value="P:proteolysis"/>
    <property type="evidence" value="ECO:0007669"/>
    <property type="project" value="UniProtKB-KW"/>
</dbReference>
<keyword evidence="7 9" id="KW-1133">Transmembrane helix</keyword>
<keyword evidence="2 9" id="KW-1003">Cell membrane</keyword>
<evidence type="ECO:0000313" key="11">
    <source>
        <dbReference type="EMBL" id="QTD51995.1"/>
    </source>
</evidence>
<gene>
    <name evidence="9 11" type="primary">lspA</name>
    <name evidence="11" type="ORF">J3U87_05935</name>
</gene>
<evidence type="ECO:0000256" key="9">
    <source>
        <dbReference type="HAMAP-Rule" id="MF_00161"/>
    </source>
</evidence>
<dbReference type="PANTHER" id="PTHR33695">
    <property type="entry name" value="LIPOPROTEIN SIGNAL PEPTIDASE"/>
    <property type="match status" value="1"/>
</dbReference>
<proteinExistence type="inferred from homology"/>
<keyword evidence="8 9" id="KW-0472">Membrane</keyword>
<evidence type="ECO:0000256" key="3">
    <source>
        <dbReference type="ARBA" id="ARBA00022670"/>
    </source>
</evidence>
<dbReference type="UniPathway" id="UPA00665"/>